<feature type="transmembrane region" description="Helical" evidence="6">
    <location>
        <begin position="257"/>
        <end position="277"/>
    </location>
</feature>
<dbReference type="Pfam" id="PF02133">
    <property type="entry name" value="Transp_cyt_pur"/>
    <property type="match status" value="1"/>
</dbReference>
<comment type="caution">
    <text evidence="7">The sequence shown here is derived from an EMBL/GenBank/DDBJ whole genome shotgun (WGS) entry which is preliminary data.</text>
</comment>
<evidence type="ECO:0000313" key="7">
    <source>
        <dbReference type="EMBL" id="OAG39183.1"/>
    </source>
</evidence>
<feature type="transmembrane region" description="Helical" evidence="6">
    <location>
        <begin position="133"/>
        <end position="158"/>
    </location>
</feature>
<feature type="transmembrane region" description="Helical" evidence="6">
    <location>
        <begin position="211"/>
        <end position="237"/>
    </location>
</feature>
<dbReference type="OrthoDB" id="2018619at2759"/>
<gene>
    <name evidence="7" type="ORF">AYO21_06566</name>
</gene>
<comment type="similarity">
    <text evidence="2">Belongs to the purine-cytosine permease (2.A.39) family.</text>
</comment>
<dbReference type="Proteomes" id="UP000077002">
    <property type="component" value="Unassembled WGS sequence"/>
</dbReference>
<dbReference type="InterPro" id="IPR001248">
    <property type="entry name" value="Pur-cyt_permease"/>
</dbReference>
<feature type="transmembrane region" description="Helical" evidence="6">
    <location>
        <begin position="451"/>
        <end position="469"/>
    </location>
</feature>
<evidence type="ECO:0000256" key="2">
    <source>
        <dbReference type="ARBA" id="ARBA00008974"/>
    </source>
</evidence>
<feature type="transmembrane region" description="Helical" evidence="6">
    <location>
        <begin position="93"/>
        <end position="112"/>
    </location>
</feature>
<evidence type="ECO:0000256" key="4">
    <source>
        <dbReference type="ARBA" id="ARBA00022989"/>
    </source>
</evidence>
<evidence type="ECO:0008006" key="9">
    <source>
        <dbReference type="Google" id="ProtNLM"/>
    </source>
</evidence>
<sequence length="564" mass="62025">MVNFSKDRFSPKRLSPKHIKAKIEPQLHWKVPMEEGVYQDSRWSNPDLDPVKPEDRTWGAVDYWAYWTSDMLAPPLASTVSSVMSLGFTARETIPIVFCGFALCSGALTLTGKMGARYSIPFPVLVRSIFGMYGSYPVIVLRSFVAAMWTAILCVQAGDFLNNCLTAIWPSFANFPNHLPESAGITSAGLLCFFIYWIFQTILACMPIKKLRILFLIKGVVVPPTFLALFLWAAIVTKGGGPLVTGHAKITSTYMNTAYSSLTGLNAIIGLFSSMAVNFPDFSRFSKNNLKGYNQFFALPVIGTLGALTPIFVTSAHSYLWGEFEWYMPAVIAKFDSRAAKFFTAFSFMLATIGNQIAAGTYPFSNDISGLCPKYINIFRATLIISVFCVVSNPWQIIKNAAGLLAFLSGYSMFMGAICGTMCSHYYLIVNKKLNIHEMYNGHGIYRYSKVGINWRAYASFFTAVAPLLPGFCKSIDANLDVGGAWKIYTFSCIYGFTVSGLVYYFICTYVSGVGVAKIDEAVYPPSKSQATDVEVGVAPSEEDSIEEKAGVAVSIGAKEFAPQ</sequence>
<dbReference type="InterPro" id="IPR045225">
    <property type="entry name" value="Uracil/uridine/allantoin_perm"/>
</dbReference>
<evidence type="ECO:0000256" key="5">
    <source>
        <dbReference type="ARBA" id="ARBA00023136"/>
    </source>
</evidence>
<evidence type="ECO:0000256" key="3">
    <source>
        <dbReference type="ARBA" id="ARBA00022692"/>
    </source>
</evidence>
<dbReference type="PANTHER" id="PTHR30618:SF0">
    <property type="entry name" value="PURINE-URACIL PERMEASE NCS1"/>
    <property type="match status" value="1"/>
</dbReference>
<dbReference type="Gene3D" id="1.10.4160.10">
    <property type="entry name" value="Hydantoin permease"/>
    <property type="match status" value="1"/>
</dbReference>
<proteinExistence type="inferred from homology"/>
<comment type="subcellular location">
    <subcellularLocation>
        <location evidence="1">Membrane</location>
        <topology evidence="1">Multi-pass membrane protein</topology>
    </subcellularLocation>
</comment>
<keyword evidence="4 6" id="KW-1133">Transmembrane helix</keyword>
<dbReference type="RefSeq" id="XP_022511135.1">
    <property type="nucleotide sequence ID" value="XM_022656525.1"/>
</dbReference>
<feature type="transmembrane region" description="Helical" evidence="6">
    <location>
        <begin position="342"/>
        <end position="365"/>
    </location>
</feature>
<reference evidence="7 8" key="1">
    <citation type="submission" date="2016-03" db="EMBL/GenBank/DDBJ databases">
        <title>Draft genome sequence of the Fonsecaea monophora CBS 269.37.</title>
        <authorList>
            <person name="Bombassaro A."/>
            <person name="Vinicius W.A."/>
            <person name="De Hoog S."/>
            <person name="Sun J."/>
            <person name="Souza E.M."/>
            <person name="Raittz R.T."/>
            <person name="Costa F."/>
            <person name="Leao A.C."/>
            <person name="Tadra-Sfeir M.Z."/>
            <person name="Baura V."/>
            <person name="Balsanelli E."/>
            <person name="Pedrosa F.O."/>
            <person name="Moreno L.F."/>
            <person name="Steffens M.B."/>
            <person name="Xi L."/>
            <person name="Bocca A.L."/>
            <person name="Felipe M.S."/>
            <person name="Teixeira M."/>
            <person name="Telles Filho F.Q."/>
            <person name="Azevedo C.M."/>
            <person name="Gomes R."/>
            <person name="Vicente V.A."/>
        </authorList>
    </citation>
    <scope>NUCLEOTIDE SEQUENCE [LARGE SCALE GENOMIC DNA]</scope>
    <source>
        <strain evidence="7 8">CBS 269.37</strain>
    </source>
</reference>
<dbReference type="GeneID" id="34601724"/>
<feature type="transmembrane region" description="Helical" evidence="6">
    <location>
        <begin position="489"/>
        <end position="508"/>
    </location>
</feature>
<keyword evidence="8" id="KW-1185">Reference proteome</keyword>
<evidence type="ECO:0000256" key="6">
    <source>
        <dbReference type="SAM" id="Phobius"/>
    </source>
</evidence>
<feature type="transmembrane region" description="Helical" evidence="6">
    <location>
        <begin position="377"/>
        <end position="398"/>
    </location>
</feature>
<accession>A0A177F4K3</accession>
<organism evidence="7 8">
    <name type="scientific">Fonsecaea monophora</name>
    <dbReference type="NCBI Taxonomy" id="254056"/>
    <lineage>
        <taxon>Eukaryota</taxon>
        <taxon>Fungi</taxon>
        <taxon>Dikarya</taxon>
        <taxon>Ascomycota</taxon>
        <taxon>Pezizomycotina</taxon>
        <taxon>Eurotiomycetes</taxon>
        <taxon>Chaetothyriomycetidae</taxon>
        <taxon>Chaetothyriales</taxon>
        <taxon>Herpotrichiellaceae</taxon>
        <taxon>Fonsecaea</taxon>
    </lineage>
</organism>
<keyword evidence="5 6" id="KW-0472">Membrane</keyword>
<dbReference type="GO" id="GO:0015205">
    <property type="term" value="F:nucleobase transmembrane transporter activity"/>
    <property type="evidence" value="ECO:0007669"/>
    <property type="project" value="TreeGrafter"/>
</dbReference>
<name>A0A177F4K3_9EURO</name>
<evidence type="ECO:0000256" key="1">
    <source>
        <dbReference type="ARBA" id="ARBA00004141"/>
    </source>
</evidence>
<protein>
    <recommendedName>
        <fullName evidence="9">Uracil permease</fullName>
    </recommendedName>
</protein>
<feature type="transmembrane region" description="Helical" evidence="6">
    <location>
        <begin position="178"/>
        <end position="199"/>
    </location>
</feature>
<feature type="transmembrane region" description="Helical" evidence="6">
    <location>
        <begin position="297"/>
        <end position="322"/>
    </location>
</feature>
<dbReference type="EMBL" id="LVKK01000046">
    <property type="protein sequence ID" value="OAG39183.1"/>
    <property type="molecule type" value="Genomic_DNA"/>
</dbReference>
<keyword evidence="3 6" id="KW-0812">Transmembrane</keyword>
<feature type="transmembrane region" description="Helical" evidence="6">
    <location>
        <begin position="404"/>
        <end position="430"/>
    </location>
</feature>
<dbReference type="GO" id="GO:0005886">
    <property type="term" value="C:plasma membrane"/>
    <property type="evidence" value="ECO:0007669"/>
    <property type="project" value="TreeGrafter"/>
</dbReference>
<dbReference type="AlphaFoldDB" id="A0A177F4K3"/>
<evidence type="ECO:0000313" key="8">
    <source>
        <dbReference type="Proteomes" id="UP000077002"/>
    </source>
</evidence>
<dbReference type="PANTHER" id="PTHR30618">
    <property type="entry name" value="NCS1 FAMILY PURINE/PYRIMIDINE TRANSPORTER"/>
    <property type="match status" value="1"/>
</dbReference>